<dbReference type="InterPro" id="IPR000219">
    <property type="entry name" value="DH_dom"/>
</dbReference>
<sequence length="1445" mass="160107">MATSKPQKSRRKISLPWFRQGSFTPQHQQLARQHTIDTPGSIHARLQRQPSESQAPGVEMTWVIADHVAAVGSQELSVHKGQQVEVLELNTSTPDWCLVRMPTSGTSVDSPPEGLVPLAVLKQPPPGLKTSPSRRAASDHDSGRSTSETLVNIDQATQRNNPEDRNPHIHRCENLKSYIVRLGPQQNHTHTKILKKNIINTPLFRYFFGFQASSKLQTVFRTIAFKYDPSTKPGTSDGSVAGTVTTSSPVNKRRVFSGRKWLPPPLRKLSQGKVEKGTASTVPDRPPLKKTSSDKRFKLPSGDMGNKQAAHSQSEEEEDRVAATPISAVPGTPRSVTSNYQSQENGEEGEEDLPPLPPPMKPITEPILVTSGSSSSCAEENQGKRSSSLSLKALEGATSADLAEIEQIVKERMEQHTENQERHSQLNRALQSADKGGGDVVVAGGSTTDGSDASIESTAIQKREYVIRELVDTERDYVNDLHEVVEGYMALMKDPDSEIPVPEDLRGGKDKMVFGNVEAIYEWHRDFFLTALEKCTEHPERLGPLFKRYERKLYMYVVYCQNKPVSEFIVSEYIDTYFEELRLKLGHRLQLCDLLIKPVQRIMKYQLLLRDIYKYTERAKLRSETESLCQAMEVMQVVPKAANDMMDVGRLRGFDGKITAQGNLLLHGPLICCEESAGPNFKGKEFQVFLFEQNIIFSEAVGKKTQFTNPVYIHKAHIQANKMSMEEIVDDSDVCKFVIRSTDPRKPNLGYICQPSSKENGDEWVSTIRSILQKQKDFLKAIQSPIAYQKGELTKELVNGRLHKASTIPCPSITTTSTISALPDALRSVTPIQHNHCDAGDRSPEPNVMGANAQMHSPTKHRLNLFEGFRNTLRSKAKNEVPACGGNECSVVKVAADFHAIEGDELAASRGETVQIITFSPVRGYLVRRVGDGEEGWLPAHILSHHHHHQTGSDVTLPRKPWSFRFRKPNFSGGGQRGERRSFDGVMGSPLLSMSSRGNKLQCSSQCEVGDVNVTWNKCTTETGETAVIRNGGRHSISMLDDGFMSLVIENCQLTDAGEYSCVASNDAGSSVTSAWLCITGSSYNQNSAPSVQLLSGSSVLVQWGGIPGTHHILECCRNDSGMWVTVGEGPIQGLSNVVDGLDCGVKYSFRVNSGPPSTPVIVQSRTSCSTWQQEQFHRRYMELDELGRGRFSVVRRARDRGTAQEVAVKQIVCKRQSRDVTQAEYTLMARLQHSNIVRALALFSNAPQLGVDTIVMELVNGPLLFSFICKQHEEYREATVSQYVRQLISALDYLHCQGVAHLDVKPENVMVDLSGSSSVLKLVDLGDAVNVIRNLEVLPPSNLEFAAPEMVLGQPLGCQTDMWSVGVFLYAFLSGVSPFLDDSLEETTANILKCDFCFPDEYFTDISNEGKDLISGLLVATSSQRMTAQACLDSPWFENVRHCV</sequence>
<feature type="region of interest" description="Disordered" evidence="10">
    <location>
        <begin position="227"/>
        <end position="392"/>
    </location>
</feature>
<feature type="domain" description="Fibronectin type-III" evidence="15">
    <location>
        <begin position="1086"/>
        <end position="1171"/>
    </location>
</feature>
<proteinExistence type="inferred from homology"/>
<feature type="compositionally biased region" description="Polar residues" evidence="10">
    <location>
        <begin position="232"/>
        <end position="250"/>
    </location>
</feature>
<dbReference type="InParanoid" id="A0A067R441"/>
<feature type="domain" description="Protein kinase" evidence="13">
    <location>
        <begin position="1181"/>
        <end position="1438"/>
    </location>
</feature>
<name>A0A067R441_ZOONE</name>
<dbReference type="CDD" id="cd13241">
    <property type="entry name" value="PH2_Kalirin_Trio_p63RhoGEF"/>
    <property type="match status" value="1"/>
</dbReference>
<evidence type="ECO:0000256" key="8">
    <source>
        <dbReference type="PROSITE-ProRule" id="PRU00192"/>
    </source>
</evidence>
<dbReference type="Gene3D" id="1.10.510.10">
    <property type="entry name" value="Transferase(Phosphotransferase) domain 1"/>
    <property type="match status" value="1"/>
</dbReference>
<dbReference type="InterPro" id="IPR036028">
    <property type="entry name" value="SH3-like_dom_sf"/>
</dbReference>
<dbReference type="GO" id="GO:0005524">
    <property type="term" value="F:ATP binding"/>
    <property type="evidence" value="ECO:0007669"/>
    <property type="project" value="UniProtKB-UniRule"/>
</dbReference>
<dbReference type="PANTHER" id="PTHR22826">
    <property type="entry name" value="RHO GUANINE EXCHANGE FACTOR-RELATED"/>
    <property type="match status" value="1"/>
</dbReference>
<dbReference type="Gene3D" id="2.30.30.40">
    <property type="entry name" value="SH3 Domains"/>
    <property type="match status" value="2"/>
</dbReference>
<dbReference type="Pfam" id="PF00621">
    <property type="entry name" value="RhoGEF"/>
    <property type="match status" value="1"/>
</dbReference>
<dbReference type="InterPro" id="IPR007110">
    <property type="entry name" value="Ig-like_dom"/>
</dbReference>
<dbReference type="InterPro" id="IPR000719">
    <property type="entry name" value="Prot_kinase_dom"/>
</dbReference>
<dbReference type="GO" id="GO:0005737">
    <property type="term" value="C:cytoplasm"/>
    <property type="evidence" value="ECO:0007669"/>
    <property type="project" value="UniProtKB-SubCell"/>
</dbReference>
<evidence type="ECO:0000256" key="9">
    <source>
        <dbReference type="PROSITE-ProRule" id="PRU10141"/>
    </source>
</evidence>
<evidence type="ECO:0000259" key="13">
    <source>
        <dbReference type="PROSITE" id="PS50011"/>
    </source>
</evidence>
<dbReference type="Gene3D" id="2.30.29.30">
    <property type="entry name" value="Pleckstrin-homology domain (PH domain)/Phosphotyrosine-binding domain (PTB)"/>
    <property type="match status" value="1"/>
</dbReference>
<comment type="similarity">
    <text evidence="2">Belongs to the protein kinase superfamily. CAMK Ser/Thr protein kinase family.</text>
</comment>
<dbReference type="InterPro" id="IPR013098">
    <property type="entry name" value="Ig_I-set"/>
</dbReference>
<accession>A0A067R441</accession>
<dbReference type="Gene3D" id="3.30.200.20">
    <property type="entry name" value="Phosphorylase Kinase, domain 1"/>
    <property type="match status" value="1"/>
</dbReference>
<dbReference type="PROSITE" id="PS00108">
    <property type="entry name" value="PROTEIN_KINASE_ST"/>
    <property type="match status" value="1"/>
</dbReference>
<dbReference type="Proteomes" id="UP000027135">
    <property type="component" value="Unassembled WGS sequence"/>
</dbReference>
<evidence type="ECO:0000256" key="7">
    <source>
        <dbReference type="ARBA" id="ARBA00022840"/>
    </source>
</evidence>
<dbReference type="GO" id="GO:0007411">
    <property type="term" value="P:axon guidance"/>
    <property type="evidence" value="ECO:0007669"/>
    <property type="project" value="TreeGrafter"/>
</dbReference>
<dbReference type="InterPro" id="IPR001331">
    <property type="entry name" value="GDS_CDC24_CS"/>
</dbReference>
<evidence type="ECO:0008006" key="18">
    <source>
        <dbReference type="Google" id="ProtNLM"/>
    </source>
</evidence>
<dbReference type="PROSITE" id="PS50835">
    <property type="entry name" value="IG_LIKE"/>
    <property type="match status" value="1"/>
</dbReference>
<dbReference type="InterPro" id="IPR003961">
    <property type="entry name" value="FN3_dom"/>
</dbReference>
<dbReference type="PROSITE" id="PS50010">
    <property type="entry name" value="DH_2"/>
    <property type="match status" value="1"/>
</dbReference>
<feature type="binding site" evidence="9">
    <location>
        <position position="1215"/>
    </location>
    <ligand>
        <name>ATP</name>
        <dbReference type="ChEBI" id="CHEBI:30616"/>
    </ligand>
</feature>
<keyword evidence="3 8" id="KW-0728">SH3 domain</keyword>
<dbReference type="eggNOG" id="KOG4240">
    <property type="taxonomic scope" value="Eukaryota"/>
</dbReference>
<evidence type="ECO:0000313" key="17">
    <source>
        <dbReference type="Proteomes" id="UP000027135"/>
    </source>
</evidence>
<dbReference type="Pfam" id="PF00069">
    <property type="entry name" value="Pkinase"/>
    <property type="match status" value="1"/>
</dbReference>
<dbReference type="SMART" id="SM00325">
    <property type="entry name" value="RhoGEF"/>
    <property type="match status" value="1"/>
</dbReference>
<dbReference type="SMART" id="SM00220">
    <property type="entry name" value="S_TKc"/>
    <property type="match status" value="1"/>
</dbReference>
<evidence type="ECO:0000256" key="6">
    <source>
        <dbReference type="ARBA" id="ARBA00022741"/>
    </source>
</evidence>
<feature type="compositionally biased region" description="Polar residues" evidence="10">
    <location>
        <begin position="144"/>
        <end position="160"/>
    </location>
</feature>
<comment type="subcellular location">
    <subcellularLocation>
        <location evidence="1">Cytoplasm</location>
    </subcellularLocation>
</comment>
<dbReference type="Gene3D" id="2.60.40.10">
    <property type="entry name" value="Immunoglobulins"/>
    <property type="match status" value="2"/>
</dbReference>
<dbReference type="PANTHER" id="PTHR22826:SF106">
    <property type="entry name" value="TRIO, ISOFORM A"/>
    <property type="match status" value="1"/>
</dbReference>
<evidence type="ECO:0000259" key="15">
    <source>
        <dbReference type="PROSITE" id="PS50853"/>
    </source>
</evidence>
<dbReference type="Pfam" id="PF07679">
    <property type="entry name" value="I-set"/>
    <property type="match status" value="1"/>
</dbReference>
<keyword evidence="7 9" id="KW-0067">ATP-binding</keyword>
<dbReference type="InterPro" id="IPR055251">
    <property type="entry name" value="SOS1_NGEF_PH"/>
</dbReference>
<dbReference type="SUPFAM" id="SSF50044">
    <property type="entry name" value="SH3-domain"/>
    <property type="match status" value="2"/>
</dbReference>
<evidence type="ECO:0000256" key="3">
    <source>
        <dbReference type="ARBA" id="ARBA00022443"/>
    </source>
</evidence>
<dbReference type="PROSITE" id="PS50011">
    <property type="entry name" value="PROTEIN_KINASE_DOM"/>
    <property type="match status" value="1"/>
</dbReference>
<dbReference type="PROSITE" id="PS00741">
    <property type="entry name" value="DH_1"/>
    <property type="match status" value="1"/>
</dbReference>
<dbReference type="InterPro" id="IPR017441">
    <property type="entry name" value="Protein_kinase_ATP_BS"/>
</dbReference>
<dbReference type="InterPro" id="IPR036179">
    <property type="entry name" value="Ig-like_dom_sf"/>
</dbReference>
<dbReference type="Pfam" id="PF16609">
    <property type="entry name" value="SH3-RhoG_link"/>
    <property type="match status" value="1"/>
</dbReference>
<protein>
    <recommendedName>
        <fullName evidence="18">Triple functional domain protein</fullName>
    </recommendedName>
</protein>
<organism evidence="16 17">
    <name type="scientific">Zootermopsis nevadensis</name>
    <name type="common">Dampwood termite</name>
    <dbReference type="NCBI Taxonomy" id="136037"/>
    <lineage>
        <taxon>Eukaryota</taxon>
        <taxon>Metazoa</taxon>
        <taxon>Ecdysozoa</taxon>
        <taxon>Arthropoda</taxon>
        <taxon>Hexapoda</taxon>
        <taxon>Insecta</taxon>
        <taxon>Pterygota</taxon>
        <taxon>Neoptera</taxon>
        <taxon>Polyneoptera</taxon>
        <taxon>Dictyoptera</taxon>
        <taxon>Blattodea</taxon>
        <taxon>Blattoidea</taxon>
        <taxon>Termitoidae</taxon>
        <taxon>Termopsidae</taxon>
        <taxon>Zootermopsis</taxon>
    </lineage>
</organism>
<dbReference type="InterPro" id="IPR011993">
    <property type="entry name" value="PH-like_dom_sf"/>
</dbReference>
<dbReference type="InterPro" id="IPR013783">
    <property type="entry name" value="Ig-like_fold"/>
</dbReference>
<dbReference type="PROSITE" id="PS00107">
    <property type="entry name" value="PROTEIN_KINASE_ATP"/>
    <property type="match status" value="1"/>
</dbReference>
<dbReference type="FunFam" id="1.20.900.10:FF:000008">
    <property type="entry name" value="rho guanine nucleotide exchange factor 25"/>
    <property type="match status" value="1"/>
</dbReference>
<dbReference type="eggNOG" id="KOG0032">
    <property type="taxonomic scope" value="Eukaryota"/>
</dbReference>
<dbReference type="SMART" id="SM00233">
    <property type="entry name" value="PH"/>
    <property type="match status" value="1"/>
</dbReference>
<dbReference type="STRING" id="136037.A0A067R441"/>
<evidence type="ECO:0000259" key="11">
    <source>
        <dbReference type="PROSITE" id="PS50002"/>
    </source>
</evidence>
<dbReference type="SUPFAM" id="SSF48065">
    <property type="entry name" value="DBL homology domain (DH-domain)"/>
    <property type="match status" value="1"/>
</dbReference>
<dbReference type="OMA" id="CLEIAPC"/>
<evidence type="ECO:0000256" key="1">
    <source>
        <dbReference type="ARBA" id="ARBA00004496"/>
    </source>
</evidence>
<dbReference type="SMART" id="SM00326">
    <property type="entry name" value="SH3"/>
    <property type="match status" value="2"/>
</dbReference>
<dbReference type="PROSITE" id="PS50853">
    <property type="entry name" value="FN3"/>
    <property type="match status" value="1"/>
</dbReference>
<feature type="domain" description="Ig-like" evidence="14">
    <location>
        <begin position="969"/>
        <end position="1073"/>
    </location>
</feature>
<dbReference type="GO" id="GO:0035556">
    <property type="term" value="P:intracellular signal transduction"/>
    <property type="evidence" value="ECO:0007669"/>
    <property type="project" value="InterPro"/>
</dbReference>
<keyword evidence="4" id="KW-0963">Cytoplasm</keyword>
<dbReference type="SUPFAM" id="SSF48726">
    <property type="entry name" value="Immunoglobulin"/>
    <property type="match status" value="1"/>
</dbReference>
<dbReference type="CDD" id="cd00063">
    <property type="entry name" value="FN3"/>
    <property type="match status" value="1"/>
</dbReference>
<evidence type="ECO:0000256" key="5">
    <source>
        <dbReference type="ARBA" id="ARBA00022658"/>
    </source>
</evidence>
<dbReference type="CDD" id="cd00160">
    <property type="entry name" value="RhoGEF"/>
    <property type="match status" value="1"/>
</dbReference>
<feature type="region of interest" description="Disordered" evidence="10">
    <location>
        <begin position="413"/>
        <end position="436"/>
    </location>
</feature>
<dbReference type="eggNOG" id="KOG0689">
    <property type="taxonomic scope" value="Eukaryota"/>
</dbReference>
<keyword evidence="17" id="KW-1185">Reference proteome</keyword>
<dbReference type="GO" id="GO:0005085">
    <property type="term" value="F:guanyl-nucleotide exchange factor activity"/>
    <property type="evidence" value="ECO:0007669"/>
    <property type="project" value="UniProtKB-KW"/>
</dbReference>
<keyword evidence="5" id="KW-0344">Guanine-nucleotide releasing factor</keyword>
<dbReference type="InterPro" id="IPR051336">
    <property type="entry name" value="RhoGEF_Guanine_NuclExch_SF"/>
</dbReference>
<evidence type="ECO:0000259" key="14">
    <source>
        <dbReference type="PROSITE" id="PS50835"/>
    </source>
</evidence>
<dbReference type="CDD" id="cd00096">
    <property type="entry name" value="Ig"/>
    <property type="match status" value="1"/>
</dbReference>
<reference evidence="16 17" key="1">
    <citation type="journal article" date="2014" name="Nat. Commun.">
        <title>Molecular traces of alternative social organization in a termite genome.</title>
        <authorList>
            <person name="Terrapon N."/>
            <person name="Li C."/>
            <person name="Robertson H.M."/>
            <person name="Ji L."/>
            <person name="Meng X."/>
            <person name="Booth W."/>
            <person name="Chen Z."/>
            <person name="Childers C.P."/>
            <person name="Glastad K.M."/>
            <person name="Gokhale K."/>
            <person name="Gowin J."/>
            <person name="Gronenberg W."/>
            <person name="Hermansen R.A."/>
            <person name="Hu H."/>
            <person name="Hunt B.G."/>
            <person name="Huylmans A.K."/>
            <person name="Khalil S.M."/>
            <person name="Mitchell R.D."/>
            <person name="Munoz-Torres M.C."/>
            <person name="Mustard J.A."/>
            <person name="Pan H."/>
            <person name="Reese J.T."/>
            <person name="Scharf M.E."/>
            <person name="Sun F."/>
            <person name="Vogel H."/>
            <person name="Xiao J."/>
            <person name="Yang W."/>
            <person name="Yang Z."/>
            <person name="Yang Z."/>
            <person name="Zhou J."/>
            <person name="Zhu J."/>
            <person name="Brent C.S."/>
            <person name="Elsik C.G."/>
            <person name="Goodisman M.A."/>
            <person name="Liberles D.A."/>
            <person name="Roe R.M."/>
            <person name="Vargo E.L."/>
            <person name="Vilcinskas A."/>
            <person name="Wang J."/>
            <person name="Bornberg-Bauer E."/>
            <person name="Korb J."/>
            <person name="Zhang G."/>
            <person name="Liebig J."/>
        </authorList>
    </citation>
    <scope>NUCLEOTIDE SEQUENCE [LARGE SCALE GENOMIC DNA]</scope>
    <source>
        <tissue evidence="16">Whole organism</tissue>
    </source>
</reference>
<feature type="compositionally biased region" description="Polar residues" evidence="10">
    <location>
        <begin position="370"/>
        <end position="390"/>
    </location>
</feature>
<dbReference type="InterPro" id="IPR008271">
    <property type="entry name" value="Ser/Thr_kinase_AS"/>
</dbReference>
<dbReference type="SUPFAM" id="SSF50729">
    <property type="entry name" value="PH domain-like"/>
    <property type="match status" value="1"/>
</dbReference>
<dbReference type="InterPro" id="IPR001452">
    <property type="entry name" value="SH3_domain"/>
</dbReference>
<dbReference type="SUPFAM" id="SSF49265">
    <property type="entry name" value="Fibronectin type III"/>
    <property type="match status" value="1"/>
</dbReference>
<dbReference type="SUPFAM" id="SSF56112">
    <property type="entry name" value="Protein kinase-like (PK-like)"/>
    <property type="match status" value="1"/>
</dbReference>
<feature type="compositionally biased region" description="Basic and acidic residues" evidence="10">
    <location>
        <begin position="413"/>
        <end position="424"/>
    </location>
</feature>
<dbReference type="GO" id="GO:0019898">
    <property type="term" value="C:extrinsic component of membrane"/>
    <property type="evidence" value="ECO:0007669"/>
    <property type="project" value="TreeGrafter"/>
</dbReference>
<keyword evidence="6 9" id="KW-0547">Nucleotide-binding</keyword>
<dbReference type="PROSITE" id="PS50002">
    <property type="entry name" value="SH3"/>
    <property type="match status" value="1"/>
</dbReference>
<feature type="domain" description="SH3" evidence="11">
    <location>
        <begin position="56"/>
        <end position="126"/>
    </location>
</feature>
<dbReference type="GO" id="GO:0004672">
    <property type="term" value="F:protein kinase activity"/>
    <property type="evidence" value="ECO:0007669"/>
    <property type="project" value="InterPro"/>
</dbReference>
<dbReference type="Pfam" id="PF22697">
    <property type="entry name" value="SOS1_NGEF_PH"/>
    <property type="match status" value="1"/>
</dbReference>
<dbReference type="Gene3D" id="1.20.900.10">
    <property type="entry name" value="Dbl homology (DH) domain"/>
    <property type="match status" value="1"/>
</dbReference>
<feature type="compositionally biased region" description="Polar residues" evidence="10">
    <location>
        <begin position="334"/>
        <end position="343"/>
    </location>
</feature>
<feature type="domain" description="DH" evidence="12">
    <location>
        <begin position="462"/>
        <end position="645"/>
    </location>
</feature>
<evidence type="ECO:0000256" key="10">
    <source>
        <dbReference type="SAM" id="MobiDB-lite"/>
    </source>
</evidence>
<dbReference type="InterPro" id="IPR001849">
    <property type="entry name" value="PH_domain"/>
</dbReference>
<evidence type="ECO:0000256" key="4">
    <source>
        <dbReference type="ARBA" id="ARBA00022490"/>
    </source>
</evidence>
<feature type="region of interest" description="Disordered" evidence="10">
    <location>
        <begin position="121"/>
        <end position="169"/>
    </location>
</feature>
<dbReference type="InterPro" id="IPR011009">
    <property type="entry name" value="Kinase-like_dom_sf"/>
</dbReference>
<dbReference type="EMBL" id="KK852713">
    <property type="protein sequence ID" value="KDR17927.1"/>
    <property type="molecule type" value="Genomic_DNA"/>
</dbReference>
<dbReference type="InterPro" id="IPR035899">
    <property type="entry name" value="DBL_dom_sf"/>
</dbReference>
<gene>
    <name evidence="16" type="ORF">L798_08003</name>
</gene>
<dbReference type="InterPro" id="IPR036116">
    <property type="entry name" value="FN3_sf"/>
</dbReference>
<evidence type="ECO:0000256" key="2">
    <source>
        <dbReference type="ARBA" id="ARBA00006692"/>
    </source>
</evidence>
<evidence type="ECO:0000313" key="16">
    <source>
        <dbReference type="EMBL" id="KDR17927.1"/>
    </source>
</evidence>
<evidence type="ECO:0000259" key="12">
    <source>
        <dbReference type="PROSITE" id="PS50010"/>
    </source>
</evidence>